<dbReference type="InterPro" id="IPR029063">
    <property type="entry name" value="SAM-dependent_MTases_sf"/>
</dbReference>
<keyword evidence="3" id="KW-1185">Reference proteome</keyword>
<evidence type="ECO:0000313" key="3">
    <source>
        <dbReference type="Proteomes" id="UP001054902"/>
    </source>
</evidence>
<name>A0AAD3CMW3_9STRA</name>
<reference evidence="2 3" key="1">
    <citation type="journal article" date="2021" name="Sci. Rep.">
        <title>The genome of the diatom Chaetoceros tenuissimus carries an ancient integrated fragment of an extant virus.</title>
        <authorList>
            <person name="Hongo Y."/>
            <person name="Kimura K."/>
            <person name="Takaki Y."/>
            <person name="Yoshida Y."/>
            <person name="Baba S."/>
            <person name="Kobayashi G."/>
            <person name="Nagasaki K."/>
            <person name="Hano T."/>
            <person name="Tomaru Y."/>
        </authorList>
    </citation>
    <scope>NUCLEOTIDE SEQUENCE [LARGE SCALE GENOMIC DNA]</scope>
    <source>
        <strain evidence="2 3">NIES-3715</strain>
    </source>
</reference>
<dbReference type="PANTHER" id="PTHR34203">
    <property type="entry name" value="METHYLTRANSFERASE, FKBM FAMILY PROTEIN"/>
    <property type="match status" value="1"/>
</dbReference>
<accession>A0AAD3CMW3</accession>
<proteinExistence type="predicted"/>
<dbReference type="PANTHER" id="PTHR34203:SF13">
    <property type="entry name" value="EXPRESSED PROTEIN"/>
    <property type="match status" value="1"/>
</dbReference>
<dbReference type="AlphaFoldDB" id="A0AAD3CMW3"/>
<sequence length="367" mass="42942">MEEMTNRALIFCYGLFIIVGLKELLFLEHRTSSHIVQLEEEKARFSIEANIDPEVTDCRAVLKKFERQEIESINRHAYHKLFQRSISRLTWTPKPFYVATHHEKIDRVRADIIEYGEYYEKELTKRVIEIYEEKVLQNEKSIFLDVGGNIGWFSLVAAKHGASKVYTFEPNVMNTIRFCESLRLNDWLRDDPSKNFVYPITKGAGEKDEALQLMHTGQKKNPGSFSFQDTLGNGTEHTISDETIQVTTLDSFAERHGWFQHRPSIGLFKLDVELFELQVLRGARKLLSSGIVENIAMELKPKQTREDKEEILKILFEANFELYMHGKYKGPHLVVTKNYHSNWRDLLKDLDKSMYGENMMFRHRGNI</sequence>
<dbReference type="EMBL" id="BLLK01000023">
    <property type="protein sequence ID" value="GFH47640.1"/>
    <property type="molecule type" value="Genomic_DNA"/>
</dbReference>
<dbReference type="InterPro" id="IPR052514">
    <property type="entry name" value="SAM-dependent_MTase"/>
</dbReference>
<dbReference type="Pfam" id="PF05050">
    <property type="entry name" value="Methyltransf_21"/>
    <property type="match status" value="1"/>
</dbReference>
<comment type="caution">
    <text evidence="2">The sequence shown here is derived from an EMBL/GenBank/DDBJ whole genome shotgun (WGS) entry which is preliminary data.</text>
</comment>
<dbReference type="Proteomes" id="UP001054902">
    <property type="component" value="Unassembled WGS sequence"/>
</dbReference>
<evidence type="ECO:0000313" key="2">
    <source>
        <dbReference type="EMBL" id="GFH47640.1"/>
    </source>
</evidence>
<dbReference type="InterPro" id="IPR006342">
    <property type="entry name" value="FkbM_mtfrase"/>
</dbReference>
<evidence type="ECO:0000259" key="1">
    <source>
        <dbReference type="Pfam" id="PF05050"/>
    </source>
</evidence>
<dbReference type="Gene3D" id="3.40.50.150">
    <property type="entry name" value="Vaccinia Virus protein VP39"/>
    <property type="match status" value="1"/>
</dbReference>
<gene>
    <name evidence="2" type="ORF">CTEN210_04115</name>
</gene>
<feature type="domain" description="Methyltransferase FkbM" evidence="1">
    <location>
        <begin position="145"/>
        <end position="322"/>
    </location>
</feature>
<protein>
    <recommendedName>
        <fullName evidence="1">Methyltransferase FkbM domain-containing protein</fullName>
    </recommendedName>
</protein>
<dbReference type="NCBIfam" id="TIGR01444">
    <property type="entry name" value="fkbM_fam"/>
    <property type="match status" value="1"/>
</dbReference>
<organism evidence="2 3">
    <name type="scientific">Chaetoceros tenuissimus</name>
    <dbReference type="NCBI Taxonomy" id="426638"/>
    <lineage>
        <taxon>Eukaryota</taxon>
        <taxon>Sar</taxon>
        <taxon>Stramenopiles</taxon>
        <taxon>Ochrophyta</taxon>
        <taxon>Bacillariophyta</taxon>
        <taxon>Coscinodiscophyceae</taxon>
        <taxon>Chaetocerotophycidae</taxon>
        <taxon>Chaetocerotales</taxon>
        <taxon>Chaetocerotaceae</taxon>
        <taxon>Chaetoceros</taxon>
    </lineage>
</organism>
<dbReference type="SUPFAM" id="SSF53335">
    <property type="entry name" value="S-adenosyl-L-methionine-dependent methyltransferases"/>
    <property type="match status" value="1"/>
</dbReference>